<sequence>MKLAFFAIVSLLSFTSSVTAAVDVAAMTKKFNAMSGDPVFPSTYTGSKTKIVRQRTRTTTESFTLPTKIPEPPKSEHYFPDDATDEELTEAQSVFPEESETYTLFERCKQELQRLKKVGEKLKAELIELGSKLGGAENKLMDELEKIEKRIKLKQDAGQRTRILEDVKKRVEAQLEDLNKDRSADEERYRRDSSRLENVWVRIEKVKQGLDDIMLSSSQMADSEEENNA</sequence>
<accession>A0ABQ8F8T9</accession>
<gene>
    <name evidence="4" type="ORF">BASA50_006883</name>
</gene>
<evidence type="ECO:0000256" key="2">
    <source>
        <dbReference type="SAM" id="MobiDB-lite"/>
    </source>
</evidence>
<feature type="coiled-coil region" evidence="1">
    <location>
        <begin position="105"/>
        <end position="188"/>
    </location>
</feature>
<feature type="region of interest" description="Disordered" evidence="2">
    <location>
        <begin position="56"/>
        <end position="76"/>
    </location>
</feature>
<evidence type="ECO:0000256" key="1">
    <source>
        <dbReference type="SAM" id="Coils"/>
    </source>
</evidence>
<feature type="chain" id="PRO_5046379808" evidence="3">
    <location>
        <begin position="21"/>
        <end position="229"/>
    </location>
</feature>
<keyword evidence="5" id="KW-1185">Reference proteome</keyword>
<comment type="caution">
    <text evidence="4">The sequence shown here is derived from an EMBL/GenBank/DDBJ whole genome shotgun (WGS) entry which is preliminary data.</text>
</comment>
<name>A0ABQ8F8T9_9FUNG</name>
<protein>
    <submittedName>
        <fullName evidence="4">Uncharacterized protein</fullName>
    </submittedName>
</protein>
<evidence type="ECO:0000313" key="5">
    <source>
        <dbReference type="Proteomes" id="UP001648503"/>
    </source>
</evidence>
<reference evidence="4 5" key="1">
    <citation type="submission" date="2021-02" db="EMBL/GenBank/DDBJ databases">
        <title>Variation within the Batrachochytrium salamandrivorans European outbreak.</title>
        <authorList>
            <person name="Kelly M."/>
            <person name="Pasmans F."/>
            <person name="Shea T.P."/>
            <person name="Munoz J.F."/>
            <person name="Carranza S."/>
            <person name="Cuomo C.A."/>
            <person name="Martel A."/>
        </authorList>
    </citation>
    <scope>NUCLEOTIDE SEQUENCE [LARGE SCALE GENOMIC DNA]</scope>
    <source>
        <strain evidence="4 5">AMFP18/2</strain>
    </source>
</reference>
<dbReference type="EMBL" id="JAFCIX010000339">
    <property type="protein sequence ID" value="KAH6594186.1"/>
    <property type="molecule type" value="Genomic_DNA"/>
</dbReference>
<evidence type="ECO:0000313" key="4">
    <source>
        <dbReference type="EMBL" id="KAH6594186.1"/>
    </source>
</evidence>
<dbReference type="Proteomes" id="UP001648503">
    <property type="component" value="Unassembled WGS sequence"/>
</dbReference>
<evidence type="ECO:0000256" key="3">
    <source>
        <dbReference type="SAM" id="SignalP"/>
    </source>
</evidence>
<feature type="signal peptide" evidence="3">
    <location>
        <begin position="1"/>
        <end position="20"/>
    </location>
</feature>
<proteinExistence type="predicted"/>
<organism evidence="4 5">
    <name type="scientific">Batrachochytrium salamandrivorans</name>
    <dbReference type="NCBI Taxonomy" id="1357716"/>
    <lineage>
        <taxon>Eukaryota</taxon>
        <taxon>Fungi</taxon>
        <taxon>Fungi incertae sedis</taxon>
        <taxon>Chytridiomycota</taxon>
        <taxon>Chytridiomycota incertae sedis</taxon>
        <taxon>Chytridiomycetes</taxon>
        <taxon>Rhizophydiales</taxon>
        <taxon>Rhizophydiales incertae sedis</taxon>
        <taxon>Batrachochytrium</taxon>
    </lineage>
</organism>
<keyword evidence="3" id="KW-0732">Signal</keyword>
<keyword evidence="1" id="KW-0175">Coiled coil</keyword>